<reference evidence="1 2" key="1">
    <citation type="journal article" date="2018" name="G3 (Bethesda)">
        <title>Phylogenetic and Phylogenomic Definition of Rhizopus Species.</title>
        <authorList>
            <person name="Gryganskyi A.P."/>
            <person name="Golan J."/>
            <person name="Dolatabadi S."/>
            <person name="Mondo S."/>
            <person name="Robb S."/>
            <person name="Idnurm A."/>
            <person name="Muszewska A."/>
            <person name="Steczkiewicz K."/>
            <person name="Masonjones S."/>
            <person name="Liao H.L."/>
            <person name="Gajdeczka M.T."/>
            <person name="Anike F."/>
            <person name="Vuek A."/>
            <person name="Anishchenko I.M."/>
            <person name="Voigt K."/>
            <person name="de Hoog G.S."/>
            <person name="Smith M.E."/>
            <person name="Heitman J."/>
            <person name="Vilgalys R."/>
            <person name="Stajich J.E."/>
        </authorList>
    </citation>
    <scope>NUCLEOTIDE SEQUENCE [LARGE SCALE GENOMIC DNA]</scope>
    <source>
        <strain evidence="1 2">CBS 357.93</strain>
    </source>
</reference>
<name>A0A367INK4_RHIAZ</name>
<gene>
    <name evidence="1" type="primary">IRA2_2</name>
    <name evidence="1" type="ORF">CU097_000802</name>
</gene>
<feature type="non-terminal residue" evidence="1">
    <location>
        <position position="234"/>
    </location>
</feature>
<evidence type="ECO:0000313" key="1">
    <source>
        <dbReference type="EMBL" id="RCH79262.1"/>
    </source>
</evidence>
<dbReference type="Proteomes" id="UP000252139">
    <property type="component" value="Unassembled WGS sequence"/>
</dbReference>
<accession>A0A367INK4</accession>
<comment type="caution">
    <text evidence="1">The sequence shown here is derived from an EMBL/GenBank/DDBJ whole genome shotgun (WGS) entry which is preliminary data.</text>
</comment>
<dbReference type="AlphaFoldDB" id="A0A367INK4"/>
<sequence length="234" mass="26345">MSPDTKLIASLVNRILVRLPSNSGKKLDALENDPIVNQTGNNFAALIELSKFRLPTVTITLLNLLDGIKMASNEDYVPQENLQSQLFVLRLLSACMQHHWQYMKDLKYESSSGRAYSVKNGYEGSVHSFDSATHKSSSRWSLNEGPLPLEMDDPPPFEDALAKSIMNVMSRIMHQTTILEEKEYGQATNHVTQITRTEYYTPNNIARTSADIVLDIYKASSKVITYLSASNWNI</sequence>
<keyword evidence="2" id="KW-1185">Reference proteome</keyword>
<protein>
    <submittedName>
        <fullName evidence="1">Ras GTPase activating protein ira2</fullName>
    </submittedName>
</protein>
<organism evidence="1 2">
    <name type="scientific">Rhizopus azygosporus</name>
    <name type="common">Rhizopus microsporus var. azygosporus</name>
    <dbReference type="NCBI Taxonomy" id="86630"/>
    <lineage>
        <taxon>Eukaryota</taxon>
        <taxon>Fungi</taxon>
        <taxon>Fungi incertae sedis</taxon>
        <taxon>Mucoromycota</taxon>
        <taxon>Mucoromycotina</taxon>
        <taxon>Mucoromycetes</taxon>
        <taxon>Mucorales</taxon>
        <taxon>Mucorineae</taxon>
        <taxon>Rhizopodaceae</taxon>
        <taxon>Rhizopus</taxon>
    </lineage>
</organism>
<dbReference type="OrthoDB" id="2447016at2759"/>
<dbReference type="STRING" id="86630.A0A367INK4"/>
<proteinExistence type="predicted"/>
<dbReference type="EMBL" id="PJQL01004606">
    <property type="protein sequence ID" value="RCH79262.1"/>
    <property type="molecule type" value="Genomic_DNA"/>
</dbReference>
<evidence type="ECO:0000313" key="2">
    <source>
        <dbReference type="Proteomes" id="UP000252139"/>
    </source>
</evidence>